<dbReference type="SUPFAM" id="SSF102114">
    <property type="entry name" value="Radical SAM enzymes"/>
    <property type="match status" value="1"/>
</dbReference>
<evidence type="ECO:0000313" key="7">
    <source>
        <dbReference type="Proteomes" id="UP001141619"/>
    </source>
</evidence>
<keyword evidence="1" id="KW-0479">Metal-binding</keyword>
<dbReference type="InterPro" id="IPR040086">
    <property type="entry name" value="MJ0683-like"/>
</dbReference>
<sequence>MRPVAFQSDPETLARAELRRGRGSVSQASGRFEPTARVGFDDGWDQAEEDAPAPLRTTVTADASRSVLTRNQSPDVPFDRSINPYRGCEHGCIYCFARPSHAYLGLSPGLDFETKLFAKFDAPALLRQELARPSYKPATIALGTNTDPYQPIEREHRIMRGILEVLTETRHPVSIVTKSHLVTRDMDLLADLARDNLVRVFLSVTTLDRPLARAMEPRAATPARRLAAIQELAAAGIPVGVMAAPMIPALNDHELEAILTAAEDAGARSAGYVLLRLPIEVKTLFKEWLNEHYPDRAQRIMNRLRAMRGGRENDPEFGSRMRGQGAEADLLALRFRQAIKRLGLNQPRAPMPSTQFRRPGRDARQMSLF</sequence>
<dbReference type="SFLD" id="SFLDS00029">
    <property type="entry name" value="Radical_SAM"/>
    <property type="match status" value="1"/>
</dbReference>
<feature type="region of interest" description="Disordered" evidence="4">
    <location>
        <begin position="344"/>
        <end position="369"/>
    </location>
</feature>
<dbReference type="RefSeq" id="WP_274943083.1">
    <property type="nucleotide sequence ID" value="NZ_JANWOI010000002.1"/>
</dbReference>
<keyword evidence="2" id="KW-0408">Iron</keyword>
<dbReference type="Proteomes" id="UP001141619">
    <property type="component" value="Unassembled WGS sequence"/>
</dbReference>
<dbReference type="GO" id="GO:0003824">
    <property type="term" value="F:catalytic activity"/>
    <property type="evidence" value="ECO:0007669"/>
    <property type="project" value="InterPro"/>
</dbReference>
<proteinExistence type="predicted"/>
<dbReference type="PROSITE" id="PS51918">
    <property type="entry name" value="RADICAL_SAM"/>
    <property type="match status" value="1"/>
</dbReference>
<dbReference type="NCBIfam" id="NF033668">
    <property type="entry name" value="rSAM_PA0069"/>
    <property type="match status" value="1"/>
</dbReference>
<dbReference type="GO" id="GO:0051536">
    <property type="term" value="F:iron-sulfur cluster binding"/>
    <property type="evidence" value="ECO:0007669"/>
    <property type="project" value="UniProtKB-KW"/>
</dbReference>
<evidence type="ECO:0000259" key="5">
    <source>
        <dbReference type="PROSITE" id="PS51918"/>
    </source>
</evidence>
<reference evidence="6" key="1">
    <citation type="submission" date="2022-08" db="EMBL/GenBank/DDBJ databases">
        <authorList>
            <person name="Vandamme P."/>
            <person name="Hettiarachchi A."/>
            <person name="Peeters C."/>
            <person name="Cnockaert M."/>
            <person name="Carlier A."/>
        </authorList>
    </citation>
    <scope>NUCLEOTIDE SEQUENCE</scope>
    <source>
        <strain evidence="6">LMG 31809</strain>
    </source>
</reference>
<evidence type="ECO:0000256" key="3">
    <source>
        <dbReference type="ARBA" id="ARBA00023014"/>
    </source>
</evidence>
<dbReference type="Pfam" id="PF04055">
    <property type="entry name" value="Radical_SAM"/>
    <property type="match status" value="1"/>
</dbReference>
<dbReference type="SFLD" id="SFLDG01084">
    <property type="entry name" value="Uncharacterised_Radical_SAM_Su"/>
    <property type="match status" value="1"/>
</dbReference>
<name>A0A9X3Z6Q7_9PROT</name>
<feature type="compositionally biased region" description="Acidic residues" evidence="4">
    <location>
        <begin position="42"/>
        <end position="51"/>
    </location>
</feature>
<comment type="caution">
    <text evidence="6">The sequence shown here is derived from an EMBL/GenBank/DDBJ whole genome shotgun (WGS) entry which is preliminary data.</text>
</comment>
<dbReference type="GO" id="GO:0046872">
    <property type="term" value="F:metal ion binding"/>
    <property type="evidence" value="ECO:0007669"/>
    <property type="project" value="UniProtKB-KW"/>
</dbReference>
<dbReference type="InterPro" id="IPR006638">
    <property type="entry name" value="Elp3/MiaA/NifB-like_rSAM"/>
</dbReference>
<gene>
    <name evidence="6" type="ORF">NYP16_05345</name>
</gene>
<keyword evidence="3" id="KW-0411">Iron-sulfur</keyword>
<accession>A0A9X3Z6Q7</accession>
<dbReference type="Gene3D" id="3.80.30.30">
    <property type="match status" value="1"/>
</dbReference>
<organism evidence="6 7">
    <name type="scientific">Govanella unica</name>
    <dbReference type="NCBI Taxonomy" id="2975056"/>
    <lineage>
        <taxon>Bacteria</taxon>
        <taxon>Pseudomonadati</taxon>
        <taxon>Pseudomonadota</taxon>
        <taxon>Alphaproteobacteria</taxon>
        <taxon>Emcibacterales</taxon>
        <taxon>Govanellaceae</taxon>
        <taxon>Govanella</taxon>
    </lineage>
</organism>
<protein>
    <submittedName>
        <fullName evidence="6">PA0069 family radical SAM protein</fullName>
    </submittedName>
</protein>
<dbReference type="PANTHER" id="PTHR43432">
    <property type="entry name" value="SLR0285 PROTEIN"/>
    <property type="match status" value="1"/>
</dbReference>
<dbReference type="EMBL" id="JANWOI010000002">
    <property type="protein sequence ID" value="MDA5193381.1"/>
    <property type="molecule type" value="Genomic_DNA"/>
</dbReference>
<dbReference type="InterPro" id="IPR007197">
    <property type="entry name" value="rSAM"/>
</dbReference>
<feature type="compositionally biased region" description="Basic and acidic residues" evidence="4">
    <location>
        <begin position="359"/>
        <end position="369"/>
    </location>
</feature>
<dbReference type="SMART" id="SM00729">
    <property type="entry name" value="Elp3"/>
    <property type="match status" value="1"/>
</dbReference>
<dbReference type="PANTHER" id="PTHR43432:SF3">
    <property type="entry name" value="SLR0285 PROTEIN"/>
    <property type="match status" value="1"/>
</dbReference>
<dbReference type="AlphaFoldDB" id="A0A9X3Z6Q7"/>
<evidence type="ECO:0000313" key="6">
    <source>
        <dbReference type="EMBL" id="MDA5193381.1"/>
    </source>
</evidence>
<evidence type="ECO:0000256" key="1">
    <source>
        <dbReference type="ARBA" id="ARBA00022723"/>
    </source>
</evidence>
<feature type="domain" description="Radical SAM core" evidence="5">
    <location>
        <begin position="74"/>
        <end position="311"/>
    </location>
</feature>
<dbReference type="CDD" id="cd01335">
    <property type="entry name" value="Radical_SAM"/>
    <property type="match status" value="1"/>
</dbReference>
<dbReference type="InterPro" id="IPR058240">
    <property type="entry name" value="rSAM_sf"/>
</dbReference>
<feature type="region of interest" description="Disordered" evidence="4">
    <location>
        <begin position="1"/>
        <end position="51"/>
    </location>
</feature>
<evidence type="ECO:0000256" key="2">
    <source>
        <dbReference type="ARBA" id="ARBA00023004"/>
    </source>
</evidence>
<reference evidence="6" key="2">
    <citation type="journal article" date="2023" name="Syst. Appl. Microbiol.">
        <title>Govania unica gen. nov., sp. nov., a rare biosphere bacterium that represents a novel family in the class Alphaproteobacteria.</title>
        <authorList>
            <person name="Vandamme P."/>
            <person name="Peeters C."/>
            <person name="Hettiarachchi A."/>
            <person name="Cnockaert M."/>
            <person name="Carlier A."/>
        </authorList>
    </citation>
    <scope>NUCLEOTIDE SEQUENCE</scope>
    <source>
        <strain evidence="6">LMG 31809</strain>
    </source>
</reference>
<evidence type="ECO:0000256" key="4">
    <source>
        <dbReference type="SAM" id="MobiDB-lite"/>
    </source>
</evidence>
<keyword evidence="7" id="KW-1185">Reference proteome</keyword>